<dbReference type="AlphaFoldDB" id="A0A7X0SPN7"/>
<dbReference type="RefSeq" id="WP_185131450.1">
    <property type="nucleotide sequence ID" value="NZ_JACJVO010000031.1"/>
</dbReference>
<dbReference type="PROSITE" id="PS01124">
    <property type="entry name" value="HTH_ARAC_FAMILY_2"/>
    <property type="match status" value="1"/>
</dbReference>
<keyword evidence="3" id="KW-0804">Transcription</keyword>
<gene>
    <name evidence="5" type="ORF">H7C18_22950</name>
</gene>
<keyword evidence="6" id="KW-1185">Reference proteome</keyword>
<feature type="domain" description="HTH araC/xylS-type" evidence="4">
    <location>
        <begin position="182"/>
        <end position="280"/>
    </location>
</feature>
<dbReference type="GO" id="GO:0003700">
    <property type="term" value="F:DNA-binding transcription factor activity"/>
    <property type="evidence" value="ECO:0007669"/>
    <property type="project" value="InterPro"/>
</dbReference>
<evidence type="ECO:0000313" key="6">
    <source>
        <dbReference type="Proteomes" id="UP000564644"/>
    </source>
</evidence>
<dbReference type="InterPro" id="IPR014710">
    <property type="entry name" value="RmlC-like_jellyroll"/>
</dbReference>
<dbReference type="InterPro" id="IPR037923">
    <property type="entry name" value="HTH-like"/>
</dbReference>
<name>A0A7X0SPN7_9BACL</name>
<organism evidence="5 6">
    <name type="scientific">Cohnella zeiphila</name>
    <dbReference type="NCBI Taxonomy" id="2761120"/>
    <lineage>
        <taxon>Bacteria</taxon>
        <taxon>Bacillati</taxon>
        <taxon>Bacillota</taxon>
        <taxon>Bacilli</taxon>
        <taxon>Bacillales</taxon>
        <taxon>Paenibacillaceae</taxon>
        <taxon>Cohnella</taxon>
    </lineage>
</organism>
<sequence>MDMEAWSFGSMRALYMEYVRRTEPYTMQIDHFHPFYEIYYLLSGSRIYFVQDRTYTVEAGDLVFISPNVLHKTLQSRDPGHERFVIHFDDAYAGQQFGGHAKLLLEPFRQASPVLRLPPAEQRTADRIVRRAIDEIRLKPPGYELVPPRALTDLLLLAGRYVRDFPLSAAEDDRSPKIAKISDVVRHINGHYGEPLKLGELAERFYVSPYHLSRTFKEVTGFTFSDYIALTRIKEAQRLLRDTDRSVADIAIATGFDNFSHFGKTFKKIARRSPRDFRRESRL</sequence>
<dbReference type="EMBL" id="JACJVO010000031">
    <property type="protein sequence ID" value="MBB6733786.1"/>
    <property type="molecule type" value="Genomic_DNA"/>
</dbReference>
<evidence type="ECO:0000313" key="5">
    <source>
        <dbReference type="EMBL" id="MBB6733786.1"/>
    </source>
</evidence>
<evidence type="ECO:0000259" key="4">
    <source>
        <dbReference type="PROSITE" id="PS01124"/>
    </source>
</evidence>
<dbReference type="InterPro" id="IPR009057">
    <property type="entry name" value="Homeodomain-like_sf"/>
</dbReference>
<dbReference type="Pfam" id="PF12833">
    <property type="entry name" value="HTH_18"/>
    <property type="match status" value="1"/>
</dbReference>
<dbReference type="Pfam" id="PF02311">
    <property type="entry name" value="AraC_binding"/>
    <property type="match status" value="1"/>
</dbReference>
<dbReference type="Gene3D" id="1.10.10.60">
    <property type="entry name" value="Homeodomain-like"/>
    <property type="match status" value="2"/>
</dbReference>
<evidence type="ECO:0000256" key="3">
    <source>
        <dbReference type="ARBA" id="ARBA00023163"/>
    </source>
</evidence>
<evidence type="ECO:0000256" key="1">
    <source>
        <dbReference type="ARBA" id="ARBA00023015"/>
    </source>
</evidence>
<dbReference type="PANTHER" id="PTHR43280">
    <property type="entry name" value="ARAC-FAMILY TRANSCRIPTIONAL REGULATOR"/>
    <property type="match status" value="1"/>
</dbReference>
<dbReference type="Proteomes" id="UP000564644">
    <property type="component" value="Unassembled WGS sequence"/>
</dbReference>
<dbReference type="SMART" id="SM00342">
    <property type="entry name" value="HTH_ARAC"/>
    <property type="match status" value="1"/>
</dbReference>
<dbReference type="InterPro" id="IPR018062">
    <property type="entry name" value="HTH_AraC-typ_CS"/>
</dbReference>
<dbReference type="PROSITE" id="PS00041">
    <property type="entry name" value="HTH_ARAC_FAMILY_1"/>
    <property type="match status" value="1"/>
</dbReference>
<proteinExistence type="predicted"/>
<dbReference type="InterPro" id="IPR003313">
    <property type="entry name" value="AraC-bd"/>
</dbReference>
<dbReference type="Gene3D" id="2.60.120.10">
    <property type="entry name" value="Jelly Rolls"/>
    <property type="match status" value="1"/>
</dbReference>
<protein>
    <submittedName>
        <fullName evidence="5">Helix-turn-helix transcriptional regulator</fullName>
    </submittedName>
</protein>
<reference evidence="5 6" key="1">
    <citation type="submission" date="2020-08" db="EMBL/GenBank/DDBJ databases">
        <title>Cohnella phylogeny.</title>
        <authorList>
            <person name="Dunlap C."/>
        </authorList>
    </citation>
    <scope>NUCLEOTIDE SEQUENCE [LARGE SCALE GENOMIC DNA]</scope>
    <source>
        <strain evidence="5 6">CBP 2801</strain>
    </source>
</reference>
<evidence type="ECO:0000256" key="2">
    <source>
        <dbReference type="ARBA" id="ARBA00023125"/>
    </source>
</evidence>
<comment type="caution">
    <text evidence="5">The sequence shown here is derived from an EMBL/GenBank/DDBJ whole genome shotgun (WGS) entry which is preliminary data.</text>
</comment>
<dbReference type="SUPFAM" id="SSF46689">
    <property type="entry name" value="Homeodomain-like"/>
    <property type="match status" value="2"/>
</dbReference>
<accession>A0A7X0SPN7</accession>
<dbReference type="PANTHER" id="PTHR43280:SF2">
    <property type="entry name" value="HTH-TYPE TRANSCRIPTIONAL REGULATOR EXSA"/>
    <property type="match status" value="1"/>
</dbReference>
<dbReference type="SUPFAM" id="SSF51215">
    <property type="entry name" value="Regulatory protein AraC"/>
    <property type="match status" value="1"/>
</dbReference>
<dbReference type="GO" id="GO:0043565">
    <property type="term" value="F:sequence-specific DNA binding"/>
    <property type="evidence" value="ECO:0007669"/>
    <property type="project" value="InterPro"/>
</dbReference>
<dbReference type="InterPro" id="IPR018060">
    <property type="entry name" value="HTH_AraC"/>
</dbReference>
<keyword evidence="1" id="KW-0805">Transcription regulation</keyword>
<keyword evidence="2" id="KW-0238">DNA-binding</keyword>